<keyword evidence="3 10" id="KW-0547">Nucleotide-binding</keyword>
<evidence type="ECO:0000313" key="13">
    <source>
        <dbReference type="Proteomes" id="UP000594468"/>
    </source>
</evidence>
<dbReference type="Pfam" id="PF00009">
    <property type="entry name" value="GTP_EFTU"/>
    <property type="match status" value="1"/>
</dbReference>
<protein>
    <recommendedName>
        <fullName evidence="9 10">Elongation factor Tu</fullName>
        <shortName evidence="10">EF-Tu</shortName>
        <ecNumber evidence="10">3.6.5.3</ecNumber>
    </recommendedName>
</protein>
<dbReference type="SUPFAM" id="SSF50465">
    <property type="entry name" value="EF-Tu/eEF-1alpha/eIF2-gamma C-terminal domain"/>
    <property type="match status" value="1"/>
</dbReference>
<dbReference type="KEGG" id="pmet:G4Y79_10610"/>
<feature type="binding site" evidence="10">
    <location>
        <begin position="136"/>
        <end position="139"/>
    </location>
    <ligand>
        <name>GTP</name>
        <dbReference type="ChEBI" id="CHEBI:37565"/>
    </ligand>
</feature>
<evidence type="ECO:0000256" key="7">
    <source>
        <dbReference type="ARBA" id="ARBA00022917"/>
    </source>
</evidence>
<evidence type="ECO:0000256" key="3">
    <source>
        <dbReference type="ARBA" id="ARBA00022741"/>
    </source>
</evidence>
<keyword evidence="6 10" id="KW-0460">Magnesium</keyword>
<feature type="binding site" evidence="10">
    <location>
        <begin position="81"/>
        <end position="85"/>
    </location>
    <ligand>
        <name>GTP</name>
        <dbReference type="ChEBI" id="CHEBI:37565"/>
    </ligand>
</feature>
<dbReference type="PANTHER" id="PTHR43721">
    <property type="entry name" value="ELONGATION FACTOR TU-RELATED"/>
    <property type="match status" value="1"/>
</dbReference>
<dbReference type="Gene3D" id="2.40.30.10">
    <property type="entry name" value="Translation factors"/>
    <property type="match status" value="2"/>
</dbReference>
<evidence type="ECO:0000256" key="4">
    <source>
        <dbReference type="ARBA" id="ARBA00022768"/>
    </source>
</evidence>
<dbReference type="PROSITE" id="PS51722">
    <property type="entry name" value="G_TR_2"/>
    <property type="match status" value="1"/>
</dbReference>
<dbReference type="Pfam" id="PF03144">
    <property type="entry name" value="GTP_EFTU_D2"/>
    <property type="match status" value="1"/>
</dbReference>
<keyword evidence="5 10" id="KW-0378">Hydrolase</keyword>
<dbReference type="EMBL" id="CP062983">
    <property type="protein sequence ID" value="QPC84799.1"/>
    <property type="molecule type" value="Genomic_DNA"/>
</dbReference>
<dbReference type="FunFam" id="3.40.50.300:FF:000003">
    <property type="entry name" value="Elongation factor Tu"/>
    <property type="match status" value="1"/>
</dbReference>
<dbReference type="InterPro" id="IPR033720">
    <property type="entry name" value="EFTU_2"/>
</dbReference>
<evidence type="ECO:0000256" key="2">
    <source>
        <dbReference type="ARBA" id="ARBA00022490"/>
    </source>
</evidence>
<dbReference type="Gene3D" id="3.40.50.300">
    <property type="entry name" value="P-loop containing nucleotide triphosphate hydrolases"/>
    <property type="match status" value="1"/>
</dbReference>
<dbReference type="AlphaFoldDB" id="A0A7S8EDE9"/>
<dbReference type="GO" id="GO:0000287">
    <property type="term" value="F:magnesium ion binding"/>
    <property type="evidence" value="ECO:0007669"/>
    <property type="project" value="UniProtKB-UniRule"/>
</dbReference>
<dbReference type="GO" id="GO:0003746">
    <property type="term" value="F:translation elongation factor activity"/>
    <property type="evidence" value="ECO:0007669"/>
    <property type="project" value="UniProtKB-UniRule"/>
</dbReference>
<dbReference type="HAMAP" id="MF_00118_B">
    <property type="entry name" value="EF_Tu_B"/>
    <property type="match status" value="1"/>
</dbReference>
<dbReference type="InterPro" id="IPR004160">
    <property type="entry name" value="Transl_elong_EFTu/EF1A_C"/>
</dbReference>
<dbReference type="RefSeq" id="WP_195172862.1">
    <property type="nucleotide sequence ID" value="NZ_CP062983.1"/>
</dbReference>
<sequence length="399" mass="44211">MAKGKFDRSKPHVNIGTIGHVDHGKTTLTAAITKVLGLKGQAQRQNYEDIDNAPEERQRGITINIRHVEYETDNRHYAHVDCPGHRDYIKNMITGAAQMDGAILVVSAPDGPMPQTREHVLLANQVNVPAMVVFLNKIDQMDDPELIELVEMELSELLESYEFDPNTPIVKGSALAATESDSEDYNAPEYAPIIELMKTVDEWIPTPERETDKPFLMPVEDVFSIKGRGTVVTGRVERGTLKKGEEIDIVGLRDAIQHTTVTGIEMFHKELDQAQAGDNAGILLRGTTRDEVERGMVLAKKGSINPHKKFRGEVYILKKDEGGRHKAFFSGYRPQFYLRTMDVTGTITLPEGVEMVMPGDNVNLDVELIMPVALEQGSKFAIREGGLTVGAGVITQILD</sequence>
<dbReference type="SUPFAM" id="SSF52540">
    <property type="entry name" value="P-loop containing nucleoside triphosphate hydrolases"/>
    <property type="match status" value="1"/>
</dbReference>
<evidence type="ECO:0000259" key="11">
    <source>
        <dbReference type="PROSITE" id="PS51722"/>
    </source>
</evidence>
<name>A0A7S8EDE9_9CHLR</name>
<dbReference type="InterPro" id="IPR031157">
    <property type="entry name" value="G_TR_CS"/>
</dbReference>
<evidence type="ECO:0000256" key="9">
    <source>
        <dbReference type="ARBA" id="ARBA00029554"/>
    </source>
</evidence>
<dbReference type="GO" id="GO:0005829">
    <property type="term" value="C:cytosol"/>
    <property type="evidence" value="ECO:0007669"/>
    <property type="project" value="TreeGrafter"/>
</dbReference>
<dbReference type="PANTHER" id="PTHR43721:SF22">
    <property type="entry name" value="ELONGATION FACTOR TU, MITOCHONDRIAL"/>
    <property type="match status" value="1"/>
</dbReference>
<evidence type="ECO:0000256" key="6">
    <source>
        <dbReference type="ARBA" id="ARBA00022842"/>
    </source>
</evidence>
<dbReference type="InterPro" id="IPR005225">
    <property type="entry name" value="Small_GTP-bd"/>
</dbReference>
<feature type="binding site" evidence="10">
    <location>
        <begin position="19"/>
        <end position="26"/>
    </location>
    <ligand>
        <name>GTP</name>
        <dbReference type="ChEBI" id="CHEBI:37565"/>
    </ligand>
</feature>
<dbReference type="EC" id="3.6.5.3" evidence="10"/>
<dbReference type="FunFam" id="2.40.30.10:FF:000001">
    <property type="entry name" value="Elongation factor Tu"/>
    <property type="match status" value="1"/>
</dbReference>
<dbReference type="InterPro" id="IPR004541">
    <property type="entry name" value="Transl_elong_EFTu/EF1A_bac/org"/>
</dbReference>
<proteinExistence type="inferred from homology"/>
<dbReference type="GO" id="GO:0003924">
    <property type="term" value="F:GTPase activity"/>
    <property type="evidence" value="ECO:0007669"/>
    <property type="project" value="UniProtKB-UniRule"/>
</dbReference>
<dbReference type="PRINTS" id="PR00315">
    <property type="entry name" value="ELONGATNFCT"/>
</dbReference>
<dbReference type="CDD" id="cd03707">
    <property type="entry name" value="EFTU_III"/>
    <property type="match status" value="1"/>
</dbReference>
<dbReference type="PROSITE" id="PS00301">
    <property type="entry name" value="G_TR_1"/>
    <property type="match status" value="1"/>
</dbReference>
<evidence type="ECO:0000256" key="5">
    <source>
        <dbReference type="ARBA" id="ARBA00022801"/>
    </source>
</evidence>
<dbReference type="NCBIfam" id="NF000766">
    <property type="entry name" value="PRK00049.1"/>
    <property type="match status" value="1"/>
</dbReference>
<dbReference type="GO" id="GO:0005525">
    <property type="term" value="F:GTP binding"/>
    <property type="evidence" value="ECO:0007669"/>
    <property type="project" value="UniProtKB-UniRule"/>
</dbReference>
<keyword evidence="13" id="KW-1185">Reference proteome</keyword>
<evidence type="ECO:0000256" key="10">
    <source>
        <dbReference type="HAMAP-Rule" id="MF_00118"/>
    </source>
</evidence>
<comment type="similarity">
    <text evidence="1 10">Belongs to the TRAFAC class translation factor GTPase superfamily. Classic translation factor GTPase family. EF-Tu/EF-1A subfamily.</text>
</comment>
<feature type="domain" description="Tr-type G" evidence="11">
    <location>
        <begin position="10"/>
        <end position="208"/>
    </location>
</feature>
<dbReference type="InterPro" id="IPR009000">
    <property type="entry name" value="Transl_B-barrel_sf"/>
</dbReference>
<dbReference type="InterPro" id="IPR004161">
    <property type="entry name" value="EFTu-like_2"/>
</dbReference>
<dbReference type="InterPro" id="IPR000795">
    <property type="entry name" value="T_Tr_GTP-bd_dom"/>
</dbReference>
<reference evidence="12 13" key="1">
    <citation type="submission" date="2020-02" db="EMBL/GenBank/DDBJ databases">
        <authorList>
            <person name="Zheng R.K."/>
            <person name="Sun C.M."/>
        </authorList>
    </citation>
    <scope>NUCLEOTIDE SEQUENCE [LARGE SCALE GENOMIC DNA]</scope>
    <source>
        <strain evidence="13">rifampicinis</strain>
    </source>
</reference>
<dbReference type="CDD" id="cd01884">
    <property type="entry name" value="EF_Tu"/>
    <property type="match status" value="1"/>
</dbReference>
<dbReference type="InterPro" id="IPR009001">
    <property type="entry name" value="Transl_elong_EF1A/Init_IF2_C"/>
</dbReference>
<dbReference type="InterPro" id="IPR050055">
    <property type="entry name" value="EF-Tu_GTPase"/>
</dbReference>
<dbReference type="NCBIfam" id="TIGR00485">
    <property type="entry name" value="EF-Tu"/>
    <property type="match status" value="1"/>
</dbReference>
<dbReference type="NCBIfam" id="NF009372">
    <property type="entry name" value="PRK12735.1"/>
    <property type="match status" value="1"/>
</dbReference>
<keyword evidence="7 10" id="KW-0648">Protein biosynthesis</keyword>
<comment type="function">
    <text evidence="10">GTP hydrolase that promotes the GTP-dependent binding of aminoacyl-tRNA to the A-site of ribosomes during protein biosynthesis.</text>
</comment>
<dbReference type="InterPro" id="IPR041709">
    <property type="entry name" value="EF-Tu_GTP-bd"/>
</dbReference>
<evidence type="ECO:0000313" key="12">
    <source>
        <dbReference type="EMBL" id="QPC84799.1"/>
    </source>
</evidence>
<dbReference type="Proteomes" id="UP000594468">
    <property type="component" value="Chromosome"/>
</dbReference>
<comment type="catalytic activity">
    <reaction evidence="10">
        <text>GTP + H2O = GDP + phosphate + H(+)</text>
        <dbReference type="Rhea" id="RHEA:19669"/>
        <dbReference type="ChEBI" id="CHEBI:15377"/>
        <dbReference type="ChEBI" id="CHEBI:15378"/>
        <dbReference type="ChEBI" id="CHEBI:37565"/>
        <dbReference type="ChEBI" id="CHEBI:43474"/>
        <dbReference type="ChEBI" id="CHEBI:58189"/>
        <dbReference type="EC" id="3.6.5.3"/>
    </reaction>
</comment>
<evidence type="ECO:0000256" key="8">
    <source>
        <dbReference type="ARBA" id="ARBA00023134"/>
    </source>
</evidence>
<dbReference type="NCBIfam" id="TIGR00231">
    <property type="entry name" value="small_GTP"/>
    <property type="match status" value="1"/>
</dbReference>
<accession>A0A7S8EDE9</accession>
<evidence type="ECO:0000256" key="1">
    <source>
        <dbReference type="ARBA" id="ARBA00007249"/>
    </source>
</evidence>
<dbReference type="Pfam" id="PF03143">
    <property type="entry name" value="GTP_EFTU_D3"/>
    <property type="match status" value="1"/>
</dbReference>
<dbReference type="SUPFAM" id="SSF50447">
    <property type="entry name" value="Translation proteins"/>
    <property type="match status" value="1"/>
</dbReference>
<dbReference type="NCBIfam" id="NF009373">
    <property type="entry name" value="PRK12736.1"/>
    <property type="match status" value="1"/>
</dbReference>
<keyword evidence="4 10" id="KW-0251">Elongation factor</keyword>
<comment type="subunit">
    <text evidence="10">Monomer.</text>
</comment>
<keyword evidence="10" id="KW-0479">Metal-binding</keyword>
<feature type="binding site" evidence="10">
    <location>
        <position position="26"/>
    </location>
    <ligand>
        <name>Mg(2+)</name>
        <dbReference type="ChEBI" id="CHEBI:18420"/>
    </ligand>
</feature>
<keyword evidence="8 10" id="KW-0342">GTP-binding</keyword>
<comment type="subcellular location">
    <subcellularLocation>
        <location evidence="10">Cytoplasm</location>
    </subcellularLocation>
</comment>
<keyword evidence="2 10" id="KW-0963">Cytoplasm</keyword>
<dbReference type="InterPro" id="IPR027417">
    <property type="entry name" value="P-loop_NTPase"/>
</dbReference>
<organism evidence="12 13">
    <name type="scientific">Phototrophicus methaneseepsis</name>
    <dbReference type="NCBI Taxonomy" id="2710758"/>
    <lineage>
        <taxon>Bacteria</taxon>
        <taxon>Bacillati</taxon>
        <taxon>Chloroflexota</taxon>
        <taxon>Candidatus Thermofontia</taxon>
        <taxon>Phototrophicales</taxon>
        <taxon>Phototrophicaceae</taxon>
        <taxon>Phototrophicus</taxon>
    </lineage>
</organism>
<dbReference type="CDD" id="cd03697">
    <property type="entry name" value="EFTU_II"/>
    <property type="match status" value="1"/>
</dbReference>
<gene>
    <name evidence="10 12" type="primary">tuf</name>
    <name evidence="12" type="ORF">G4Y79_10610</name>
</gene>